<evidence type="ECO:0000313" key="1">
    <source>
        <dbReference type="EMBL" id="KAK9169549.1"/>
    </source>
</evidence>
<protein>
    <submittedName>
        <fullName evidence="1">Uncharacterized protein</fullName>
    </submittedName>
</protein>
<comment type="caution">
    <text evidence="1">The sequence shown here is derived from an EMBL/GenBank/DDBJ whole genome shotgun (WGS) entry which is preliminary data.</text>
</comment>
<proteinExistence type="predicted"/>
<accession>A0AAP0LK11</accession>
<dbReference type="AlphaFoldDB" id="A0AAP0LK11"/>
<evidence type="ECO:0000313" key="2">
    <source>
        <dbReference type="Proteomes" id="UP001420932"/>
    </source>
</evidence>
<organism evidence="1 2">
    <name type="scientific">Stephania yunnanensis</name>
    <dbReference type="NCBI Taxonomy" id="152371"/>
    <lineage>
        <taxon>Eukaryota</taxon>
        <taxon>Viridiplantae</taxon>
        <taxon>Streptophyta</taxon>
        <taxon>Embryophyta</taxon>
        <taxon>Tracheophyta</taxon>
        <taxon>Spermatophyta</taxon>
        <taxon>Magnoliopsida</taxon>
        <taxon>Ranunculales</taxon>
        <taxon>Menispermaceae</taxon>
        <taxon>Menispermoideae</taxon>
        <taxon>Cissampelideae</taxon>
        <taxon>Stephania</taxon>
    </lineage>
</organism>
<gene>
    <name evidence="1" type="ORF">Syun_001689</name>
</gene>
<keyword evidence="2" id="KW-1185">Reference proteome</keyword>
<reference evidence="1 2" key="1">
    <citation type="submission" date="2024-01" db="EMBL/GenBank/DDBJ databases">
        <title>Genome assemblies of Stephania.</title>
        <authorList>
            <person name="Yang L."/>
        </authorList>
    </citation>
    <scope>NUCLEOTIDE SEQUENCE [LARGE SCALE GENOMIC DNA]</scope>
    <source>
        <strain evidence="1">YNDBR</strain>
        <tissue evidence="1">Leaf</tissue>
    </source>
</reference>
<dbReference type="Pfam" id="PF03004">
    <property type="entry name" value="Transposase_24"/>
    <property type="match status" value="1"/>
</dbReference>
<dbReference type="Proteomes" id="UP001420932">
    <property type="component" value="Unassembled WGS sequence"/>
</dbReference>
<sequence>MRLPLFALTSPPFILTSTRSPLSAASILTSPLSESQFSFSIELSGSEGDHPDSSKSFVIGSVIFIILVGLKPHSFSLVFPIVGETQSYFRWDPSIDEAIVRVAYDAKACVRYDALMHELRTLGVRPDFITDEAWNRYPLDKDEDVEVTPNDVFLHVHTKDHDGVRFIDSRSAQFHAKLVKRREEHTQATPDQPIDNEQLYYDASEVCPKGRVYGLGSLARKPRRYADPGASTSHEPMVWHSEFDAVV</sequence>
<dbReference type="InterPro" id="IPR004252">
    <property type="entry name" value="Probable_transposase_24"/>
</dbReference>
<name>A0AAP0LK11_9MAGN</name>
<dbReference type="EMBL" id="JBBNAF010000001">
    <property type="protein sequence ID" value="KAK9169549.1"/>
    <property type="molecule type" value="Genomic_DNA"/>
</dbReference>